<protein>
    <recommendedName>
        <fullName evidence="5">Histidinol-phosphatase [alternative form]</fullName>
    </recommendedName>
</protein>
<evidence type="ECO:0000313" key="4">
    <source>
        <dbReference type="EMBL" id="VAW64600.1"/>
    </source>
</evidence>
<keyword evidence="1" id="KW-0479">Metal-binding</keyword>
<reference evidence="4" key="1">
    <citation type="submission" date="2018-06" db="EMBL/GenBank/DDBJ databases">
        <authorList>
            <person name="Zhirakovskaya E."/>
        </authorList>
    </citation>
    <scope>NUCLEOTIDE SEQUENCE</scope>
</reference>
<name>A0A3B0XIW3_9ZZZZ</name>
<evidence type="ECO:0000256" key="2">
    <source>
        <dbReference type="ARBA" id="ARBA00022801"/>
    </source>
</evidence>
<dbReference type="GO" id="GO:0046872">
    <property type="term" value="F:metal ion binding"/>
    <property type="evidence" value="ECO:0007669"/>
    <property type="project" value="UniProtKB-KW"/>
</dbReference>
<dbReference type="PRINTS" id="PR00377">
    <property type="entry name" value="IMPHPHTASES"/>
</dbReference>
<dbReference type="InterPro" id="IPR000760">
    <property type="entry name" value="Inositol_monophosphatase-like"/>
</dbReference>
<gene>
    <name evidence="4" type="ORF">MNBD_GAMMA09-961</name>
</gene>
<dbReference type="GO" id="GO:0007165">
    <property type="term" value="P:signal transduction"/>
    <property type="evidence" value="ECO:0007669"/>
    <property type="project" value="TreeGrafter"/>
</dbReference>
<dbReference type="GO" id="GO:0006020">
    <property type="term" value="P:inositol metabolic process"/>
    <property type="evidence" value="ECO:0007669"/>
    <property type="project" value="TreeGrafter"/>
</dbReference>
<organism evidence="4">
    <name type="scientific">hydrothermal vent metagenome</name>
    <dbReference type="NCBI Taxonomy" id="652676"/>
    <lineage>
        <taxon>unclassified sequences</taxon>
        <taxon>metagenomes</taxon>
        <taxon>ecological metagenomes</taxon>
    </lineage>
</organism>
<dbReference type="GO" id="GO:0008934">
    <property type="term" value="F:inositol monophosphate 1-phosphatase activity"/>
    <property type="evidence" value="ECO:0007669"/>
    <property type="project" value="TreeGrafter"/>
</dbReference>
<keyword evidence="3" id="KW-0460">Magnesium</keyword>
<dbReference type="AlphaFoldDB" id="A0A3B0XIW3"/>
<dbReference type="Gene3D" id="3.40.190.80">
    <property type="match status" value="1"/>
</dbReference>
<dbReference type="PANTHER" id="PTHR20854">
    <property type="entry name" value="INOSITOL MONOPHOSPHATASE"/>
    <property type="match status" value="1"/>
</dbReference>
<dbReference type="SUPFAM" id="SSF56655">
    <property type="entry name" value="Carbohydrate phosphatase"/>
    <property type="match status" value="1"/>
</dbReference>
<sequence>MLNQKQINEFIGFAHQMADEIGEIHRSYYRQPVSTVYKEDSSPVTQVDKESEARLRERVMKRFAQHGILGEEYPPHQADAEFVWVVDPVDGTKYFMTGHPMFALLLGLAYQGKFILGVIDQAISRERWIGADGYGSFLNGQSIKTRQCSQLDQAILARPGYEWHTEGRDHYIDKLWKATHWSQWGVAPYDYGLLASGHIDVVINAGPQVHDFAALDPVIRNAGGLMTDWYGQPLNLNTSTHIVAAGNADLLPEIIKLLNFKE</sequence>
<keyword evidence="2" id="KW-0378">Hydrolase</keyword>
<proteinExistence type="predicted"/>
<evidence type="ECO:0008006" key="5">
    <source>
        <dbReference type="Google" id="ProtNLM"/>
    </source>
</evidence>
<evidence type="ECO:0000256" key="3">
    <source>
        <dbReference type="ARBA" id="ARBA00022842"/>
    </source>
</evidence>
<accession>A0A3B0XIW3</accession>
<dbReference type="PANTHER" id="PTHR20854:SF4">
    <property type="entry name" value="INOSITOL-1-MONOPHOSPHATASE-RELATED"/>
    <property type="match status" value="1"/>
</dbReference>
<dbReference type="PROSITE" id="PS00629">
    <property type="entry name" value="IMP_1"/>
    <property type="match status" value="1"/>
</dbReference>
<evidence type="ECO:0000256" key="1">
    <source>
        <dbReference type="ARBA" id="ARBA00022723"/>
    </source>
</evidence>
<dbReference type="EMBL" id="UOFI01000056">
    <property type="protein sequence ID" value="VAW64600.1"/>
    <property type="molecule type" value="Genomic_DNA"/>
</dbReference>
<dbReference type="Gene3D" id="3.30.540.10">
    <property type="entry name" value="Fructose-1,6-Bisphosphatase, subunit A, domain 1"/>
    <property type="match status" value="1"/>
</dbReference>
<dbReference type="InterPro" id="IPR020583">
    <property type="entry name" value="Inositol_monoP_metal-BS"/>
</dbReference>
<dbReference type="Pfam" id="PF00459">
    <property type="entry name" value="Inositol_P"/>
    <property type="match status" value="1"/>
</dbReference>